<organism evidence="1">
    <name type="scientific">bioreactor metagenome</name>
    <dbReference type="NCBI Taxonomy" id="1076179"/>
    <lineage>
        <taxon>unclassified sequences</taxon>
        <taxon>metagenomes</taxon>
        <taxon>ecological metagenomes</taxon>
    </lineage>
</organism>
<proteinExistence type="predicted"/>
<dbReference type="AlphaFoldDB" id="A0A644T5A3"/>
<reference evidence="1" key="1">
    <citation type="submission" date="2019-08" db="EMBL/GenBank/DDBJ databases">
        <authorList>
            <person name="Kucharzyk K."/>
            <person name="Murdoch R.W."/>
            <person name="Higgins S."/>
            <person name="Loffler F."/>
        </authorList>
    </citation>
    <scope>NUCLEOTIDE SEQUENCE</scope>
</reference>
<protein>
    <submittedName>
        <fullName evidence="1">Uncharacterized protein</fullName>
    </submittedName>
</protein>
<accession>A0A644T5A3</accession>
<gene>
    <name evidence="1" type="ORF">SDC9_07707</name>
</gene>
<name>A0A644T5A3_9ZZZZ</name>
<sequence>MIDNKSRDRLNISKNDREIYTKIIKSEGDLSGSSNTEIFLYSMMIGHYILKKREIVSPKEGYILAKYLTDDNWNLIRSIAVNEENSMEILQNIDAMFTIAEEYANAGIHRLNEWYFENEYDFIERVEEFLIGVYNDQRIGEEIED</sequence>
<evidence type="ECO:0000313" key="1">
    <source>
        <dbReference type="EMBL" id="MPL62108.1"/>
    </source>
</evidence>
<dbReference type="EMBL" id="VSSQ01000016">
    <property type="protein sequence ID" value="MPL62108.1"/>
    <property type="molecule type" value="Genomic_DNA"/>
</dbReference>
<comment type="caution">
    <text evidence="1">The sequence shown here is derived from an EMBL/GenBank/DDBJ whole genome shotgun (WGS) entry which is preliminary data.</text>
</comment>